<sequence length="141" mass="17147">MDLLEHARIRHRQRRQSMSYSQQQAYLARPCAIAQGKRLMVETSPSNKTEQARGNVRNRRPQQKKKFQRDEGFRRRVSVFSFGWRMGQSVKMNTAYLSELILKEWKKKKHVHWRYKNARRELMTLDIYHIKRTWRKEAKAS</sequence>
<evidence type="ECO:0000313" key="3">
    <source>
        <dbReference type="Proteomes" id="UP000238479"/>
    </source>
</evidence>
<organism evidence="2 3">
    <name type="scientific">Rosa chinensis</name>
    <name type="common">China rose</name>
    <dbReference type="NCBI Taxonomy" id="74649"/>
    <lineage>
        <taxon>Eukaryota</taxon>
        <taxon>Viridiplantae</taxon>
        <taxon>Streptophyta</taxon>
        <taxon>Embryophyta</taxon>
        <taxon>Tracheophyta</taxon>
        <taxon>Spermatophyta</taxon>
        <taxon>Magnoliopsida</taxon>
        <taxon>eudicotyledons</taxon>
        <taxon>Gunneridae</taxon>
        <taxon>Pentapetalae</taxon>
        <taxon>rosids</taxon>
        <taxon>fabids</taxon>
        <taxon>Rosales</taxon>
        <taxon>Rosaceae</taxon>
        <taxon>Rosoideae</taxon>
        <taxon>Rosoideae incertae sedis</taxon>
        <taxon>Rosa</taxon>
    </lineage>
</organism>
<dbReference type="EMBL" id="PDCK01000043">
    <property type="protein sequence ID" value="PRQ32926.1"/>
    <property type="molecule type" value="Genomic_DNA"/>
</dbReference>
<comment type="caution">
    <text evidence="2">The sequence shown here is derived from an EMBL/GenBank/DDBJ whole genome shotgun (WGS) entry which is preliminary data.</text>
</comment>
<evidence type="ECO:0000313" key="2">
    <source>
        <dbReference type="EMBL" id="PRQ32926.1"/>
    </source>
</evidence>
<gene>
    <name evidence="2" type="ORF">RchiOBHm_Chr5g0051811</name>
</gene>
<feature type="region of interest" description="Disordered" evidence="1">
    <location>
        <begin position="42"/>
        <end position="71"/>
    </location>
</feature>
<proteinExistence type="predicted"/>
<reference evidence="2 3" key="1">
    <citation type="journal article" date="2018" name="Nat. Genet.">
        <title>The Rosa genome provides new insights in the design of modern roses.</title>
        <authorList>
            <person name="Bendahmane M."/>
        </authorList>
    </citation>
    <scope>NUCLEOTIDE SEQUENCE [LARGE SCALE GENOMIC DNA]</scope>
    <source>
        <strain evidence="3">cv. Old Blush</strain>
    </source>
</reference>
<dbReference type="AlphaFoldDB" id="A0A2P6QFG3"/>
<name>A0A2P6QFG3_ROSCH</name>
<dbReference type="Gramene" id="PRQ32926">
    <property type="protein sequence ID" value="PRQ32926"/>
    <property type="gene ID" value="RchiOBHm_Chr5g0051811"/>
</dbReference>
<evidence type="ECO:0000256" key="1">
    <source>
        <dbReference type="SAM" id="MobiDB-lite"/>
    </source>
</evidence>
<accession>A0A2P6QFG3</accession>
<keyword evidence="3" id="KW-1185">Reference proteome</keyword>
<feature type="compositionally biased region" description="Basic residues" evidence="1">
    <location>
        <begin position="56"/>
        <end position="67"/>
    </location>
</feature>
<dbReference type="Proteomes" id="UP000238479">
    <property type="component" value="Chromosome 5"/>
</dbReference>
<protein>
    <submittedName>
        <fullName evidence="2">Uncharacterized protein</fullName>
    </submittedName>
</protein>